<organism evidence="1 2">
    <name type="scientific">Photinus pyralis</name>
    <name type="common">Common eastern firefly</name>
    <name type="synonym">Lampyris pyralis</name>
    <dbReference type="NCBI Taxonomy" id="7054"/>
    <lineage>
        <taxon>Eukaryota</taxon>
        <taxon>Metazoa</taxon>
        <taxon>Ecdysozoa</taxon>
        <taxon>Arthropoda</taxon>
        <taxon>Hexapoda</taxon>
        <taxon>Insecta</taxon>
        <taxon>Pterygota</taxon>
        <taxon>Neoptera</taxon>
        <taxon>Endopterygota</taxon>
        <taxon>Coleoptera</taxon>
        <taxon>Polyphaga</taxon>
        <taxon>Elateriformia</taxon>
        <taxon>Elateroidea</taxon>
        <taxon>Lampyridae</taxon>
        <taxon>Lampyrinae</taxon>
        <taxon>Photinus</taxon>
    </lineage>
</organism>
<evidence type="ECO:0000313" key="2">
    <source>
        <dbReference type="Proteomes" id="UP000327044"/>
    </source>
</evidence>
<protein>
    <recommendedName>
        <fullName evidence="3">MD-2-related lipid-recognition domain-containing protein</fullName>
    </recommendedName>
</protein>
<name>A0A5N4AFV6_PHOPY</name>
<dbReference type="AlphaFoldDB" id="A0A5N4AFV6"/>
<dbReference type="Proteomes" id="UP000327044">
    <property type="component" value="Unassembled WGS sequence"/>
</dbReference>
<proteinExistence type="predicted"/>
<gene>
    <name evidence="1" type="ORF">PPYR_10255</name>
</gene>
<dbReference type="EMBL" id="VVIM01000007">
    <property type="protein sequence ID" value="KAB0796194.1"/>
    <property type="molecule type" value="Genomic_DNA"/>
</dbReference>
<evidence type="ECO:0000313" key="1">
    <source>
        <dbReference type="EMBL" id="KAB0796194.1"/>
    </source>
</evidence>
<accession>A0A5N4AFV6</accession>
<keyword evidence="2" id="KW-1185">Reference proteome</keyword>
<comment type="caution">
    <text evidence="1">The sequence shown here is derived from an EMBL/GenBank/DDBJ whole genome shotgun (WGS) entry which is preliminary data.</text>
</comment>
<sequence length="178" mass="19935">MFTLLDKMAVSVIQILQLMLLYYNIAHSVAKIIPESLNSCAEGEPYVNIEAKSVASGQEFTGDITFPFEIDRSSEFTMNFRWWKDGEWEKNGKNGKGKVCFYLERFAASVWNDIKHAAQPKLEGDCTIPAGKYEFVNFVPDTSSFAIPLGGTGRGHAEFTIKKGDQTFCMVLIADIKN</sequence>
<evidence type="ECO:0008006" key="3">
    <source>
        <dbReference type="Google" id="ProtNLM"/>
    </source>
</evidence>
<reference evidence="1 2" key="1">
    <citation type="journal article" date="2018" name="Elife">
        <title>Firefly genomes illuminate parallel origins of bioluminescence in beetles.</title>
        <authorList>
            <person name="Fallon T.R."/>
            <person name="Lower S.E."/>
            <person name="Chang C.H."/>
            <person name="Bessho-Uehara M."/>
            <person name="Martin G.J."/>
            <person name="Bewick A.J."/>
            <person name="Behringer M."/>
            <person name="Debat H.J."/>
            <person name="Wong I."/>
            <person name="Day J.C."/>
            <person name="Suvorov A."/>
            <person name="Silva C.J."/>
            <person name="Stanger-Hall K.F."/>
            <person name="Hall D.W."/>
            <person name="Schmitz R.J."/>
            <person name="Nelson D.R."/>
            <person name="Lewis S.M."/>
            <person name="Shigenobu S."/>
            <person name="Bybee S.M."/>
            <person name="Larracuente A.M."/>
            <person name="Oba Y."/>
            <person name="Weng J.K."/>
        </authorList>
    </citation>
    <scope>NUCLEOTIDE SEQUENCE [LARGE SCALE GENOMIC DNA]</scope>
    <source>
        <strain evidence="1">1611_PpyrPB1</strain>
        <tissue evidence="1">Whole body</tissue>
    </source>
</reference>
<dbReference type="InParanoid" id="A0A5N4AFV6"/>